<feature type="compositionally biased region" description="Low complexity" evidence="1">
    <location>
        <begin position="14"/>
        <end position="51"/>
    </location>
</feature>
<name>A0A4U5Q3W9_POPAL</name>
<feature type="region of interest" description="Disordered" evidence="1">
    <location>
        <begin position="1"/>
        <end position="52"/>
    </location>
</feature>
<dbReference type="PANTHER" id="PTHR31286:SF168">
    <property type="entry name" value="DUF4283 DOMAIN-CONTAINING PROTEIN"/>
    <property type="match status" value="1"/>
</dbReference>
<dbReference type="InterPro" id="IPR040256">
    <property type="entry name" value="At4g02000-like"/>
</dbReference>
<organism evidence="2">
    <name type="scientific">Populus alba</name>
    <name type="common">White poplar</name>
    <dbReference type="NCBI Taxonomy" id="43335"/>
    <lineage>
        <taxon>Eukaryota</taxon>
        <taxon>Viridiplantae</taxon>
        <taxon>Streptophyta</taxon>
        <taxon>Embryophyta</taxon>
        <taxon>Tracheophyta</taxon>
        <taxon>Spermatophyta</taxon>
        <taxon>Magnoliopsida</taxon>
        <taxon>eudicotyledons</taxon>
        <taxon>Gunneridae</taxon>
        <taxon>Pentapetalae</taxon>
        <taxon>rosids</taxon>
        <taxon>fabids</taxon>
        <taxon>Malpighiales</taxon>
        <taxon>Salicaceae</taxon>
        <taxon>Saliceae</taxon>
        <taxon>Populus</taxon>
    </lineage>
</organism>
<evidence type="ECO:0000313" key="2">
    <source>
        <dbReference type="EMBL" id="TKS02795.1"/>
    </source>
</evidence>
<dbReference type="EMBL" id="RCHU01000521">
    <property type="protein sequence ID" value="TKS02795.1"/>
    <property type="molecule type" value="Genomic_DNA"/>
</dbReference>
<comment type="caution">
    <text evidence="2">The sequence shown here is derived from an EMBL/GenBank/DDBJ whole genome shotgun (WGS) entry which is preliminary data.</text>
</comment>
<reference evidence="2" key="1">
    <citation type="submission" date="2018-10" db="EMBL/GenBank/DDBJ databases">
        <title>Population genomic analysis revealed the cold adaptation of white poplar.</title>
        <authorList>
            <person name="Liu Y.-J."/>
        </authorList>
    </citation>
    <scope>NUCLEOTIDE SEQUENCE [LARGE SCALE GENOMIC DNA]</scope>
    <source>
        <strain evidence="2">PAL-ZL1</strain>
    </source>
</reference>
<protein>
    <submittedName>
        <fullName evidence="2">Uncharacterized protein</fullName>
    </submittedName>
</protein>
<accession>A0A4U5Q3W9</accession>
<sequence>MQKTHSSASCDNKGISSSGFRAGSSTSTKRAGSTPSASNPPSSPLQSTTTPRGYVNSPTDLWKFSLIGFVTEKFTAMLLCLTILTPLFLSKLASVIGKPIHYDDPTTNMTRLSYARVLIEVDLLGDFPNSVYVVLPNGSPLAQQVLYESLPRFCKLCHVMGHNAIACRKGSMSKHKKRP</sequence>
<dbReference type="AlphaFoldDB" id="A0A4U5Q3W9"/>
<gene>
    <name evidence="2" type="ORF">D5086_0000159550</name>
</gene>
<proteinExistence type="predicted"/>
<feature type="compositionally biased region" description="Polar residues" evidence="1">
    <location>
        <begin position="1"/>
        <end position="10"/>
    </location>
</feature>
<dbReference type="PANTHER" id="PTHR31286">
    <property type="entry name" value="GLYCINE-RICH CELL WALL STRUCTURAL PROTEIN 1.8-LIKE"/>
    <property type="match status" value="1"/>
</dbReference>
<evidence type="ECO:0000256" key="1">
    <source>
        <dbReference type="SAM" id="MobiDB-lite"/>
    </source>
</evidence>